<accession>A0A8S0R9N7</accession>
<name>A0A8S0R9N7_OLEEU</name>
<organism evidence="1 2">
    <name type="scientific">Olea europaea subsp. europaea</name>
    <dbReference type="NCBI Taxonomy" id="158383"/>
    <lineage>
        <taxon>Eukaryota</taxon>
        <taxon>Viridiplantae</taxon>
        <taxon>Streptophyta</taxon>
        <taxon>Embryophyta</taxon>
        <taxon>Tracheophyta</taxon>
        <taxon>Spermatophyta</taxon>
        <taxon>Magnoliopsida</taxon>
        <taxon>eudicotyledons</taxon>
        <taxon>Gunneridae</taxon>
        <taxon>Pentapetalae</taxon>
        <taxon>asterids</taxon>
        <taxon>lamiids</taxon>
        <taxon>Lamiales</taxon>
        <taxon>Oleaceae</taxon>
        <taxon>Oleeae</taxon>
        <taxon>Olea</taxon>
    </lineage>
</organism>
<gene>
    <name evidence="1" type="ORF">OLEA9_A042758</name>
</gene>
<keyword evidence="2" id="KW-1185">Reference proteome</keyword>
<sequence>MVATSPLEWASPRDAAKISQRLKAPRLSPTLEGDRCGVSPATSSLLDGNSSPHIFIAAHTRKEFPPLLRHRRTAPPKIGAGDLKRLSY</sequence>
<protein>
    <submittedName>
        <fullName evidence="1">Uncharacterized protein</fullName>
    </submittedName>
</protein>
<comment type="caution">
    <text evidence="1">The sequence shown here is derived from an EMBL/GenBank/DDBJ whole genome shotgun (WGS) entry which is preliminary data.</text>
</comment>
<dbReference type="EMBL" id="CACTIH010002315">
    <property type="protein sequence ID" value="CAA2975845.1"/>
    <property type="molecule type" value="Genomic_DNA"/>
</dbReference>
<evidence type="ECO:0000313" key="1">
    <source>
        <dbReference type="EMBL" id="CAA2975845.1"/>
    </source>
</evidence>
<evidence type="ECO:0000313" key="2">
    <source>
        <dbReference type="Proteomes" id="UP000594638"/>
    </source>
</evidence>
<reference evidence="1 2" key="1">
    <citation type="submission" date="2019-12" db="EMBL/GenBank/DDBJ databases">
        <authorList>
            <person name="Alioto T."/>
            <person name="Alioto T."/>
            <person name="Gomez Garrido J."/>
        </authorList>
    </citation>
    <scope>NUCLEOTIDE SEQUENCE [LARGE SCALE GENOMIC DNA]</scope>
</reference>
<dbReference type="AlphaFoldDB" id="A0A8S0R9N7"/>
<dbReference type="Gramene" id="OE9A042758T1">
    <property type="protein sequence ID" value="OE9A042758C1"/>
    <property type="gene ID" value="OE9A042758"/>
</dbReference>
<proteinExistence type="predicted"/>
<dbReference type="Proteomes" id="UP000594638">
    <property type="component" value="Unassembled WGS sequence"/>
</dbReference>